<reference evidence="2" key="1">
    <citation type="journal article" date="2022" name="Int. J. Syst. Evol. Microbiol.">
        <title>Prevotella lacticifex sp. nov., isolated from the rumen of cows.</title>
        <authorList>
            <person name="Shinkai T."/>
            <person name="Ikeyama N."/>
            <person name="Kumagai M."/>
            <person name="Ohmori H."/>
            <person name="Sakamoto M."/>
            <person name="Ohkuma M."/>
            <person name="Mitsumori M."/>
        </authorList>
    </citation>
    <scope>NUCLEOTIDE SEQUENCE</scope>
    <source>
        <strain evidence="2">R5076</strain>
    </source>
</reference>
<gene>
    <name evidence="2" type="ORF">PRLR5076_17680</name>
</gene>
<protein>
    <recommendedName>
        <fullName evidence="1">Glycosyltransferase subfamily 4-like N-terminal domain-containing protein</fullName>
    </recommendedName>
</protein>
<feature type="domain" description="Glycosyltransferase subfamily 4-like N-terminal" evidence="1">
    <location>
        <begin position="40"/>
        <end position="139"/>
    </location>
</feature>
<dbReference type="SUPFAM" id="SSF53756">
    <property type="entry name" value="UDP-Glycosyltransferase/glycogen phosphorylase"/>
    <property type="match status" value="1"/>
</dbReference>
<name>A0A9R1CA62_9BACT</name>
<dbReference type="EMBL" id="BPUB01000002">
    <property type="protein sequence ID" value="GJG58917.1"/>
    <property type="molecule type" value="Genomic_DNA"/>
</dbReference>
<dbReference type="GO" id="GO:0016757">
    <property type="term" value="F:glycosyltransferase activity"/>
    <property type="evidence" value="ECO:0007669"/>
    <property type="project" value="UniProtKB-ARBA"/>
</dbReference>
<dbReference type="InterPro" id="IPR028098">
    <property type="entry name" value="Glyco_trans_4-like_N"/>
</dbReference>
<dbReference type="RefSeq" id="WP_223929021.1">
    <property type="nucleotide sequence ID" value="NZ_BPTU01000001.1"/>
</dbReference>
<dbReference type="GeneID" id="72467040"/>
<dbReference type="Proteomes" id="UP000825483">
    <property type="component" value="Unassembled WGS sequence"/>
</dbReference>
<dbReference type="Pfam" id="PF13439">
    <property type="entry name" value="Glyco_transf_4"/>
    <property type="match status" value="1"/>
</dbReference>
<keyword evidence="3" id="KW-1185">Reference proteome</keyword>
<evidence type="ECO:0000313" key="2">
    <source>
        <dbReference type="EMBL" id="GJG58917.1"/>
    </source>
</evidence>
<accession>A0A9R1CA62</accession>
<proteinExistence type="predicted"/>
<dbReference type="AlphaFoldDB" id="A0A9R1CA62"/>
<evidence type="ECO:0000313" key="3">
    <source>
        <dbReference type="Proteomes" id="UP000825483"/>
    </source>
</evidence>
<sequence length="383" mass="44421">MKILNYIHELKDNDLMSDCLRAVVAGLQTKAEVYVATRKDDVRKMLDEHHPDIIHIHGAWDYNAYKLMLSVQKQGYAVVLSPQFELGIYSMRHEQKLRKKVETIHYQKWMVQHAEALIAVSDEEKNELLALGWQKRIDVAQSSVLDNSVTLDTQCSLLLKIYAKVIDSRYRKLMSDSEKEAVSSLIHVGMAHDETMPLLDSERILTLRNLRPEQWRRILLFGDDEDIRGIISAGAQKMQIEIPSIDTSKIWRYPVEKTKVKGLLPDKKLNSGSRPSEKKINNTIDGDSEELRQITIMLVNARTLLRNGQMSVRHLADLYEVIKYLDYDEDRLVTITKELKMRKFLRRMLQVLADKVYLEEGFQPDGPVNDRTTRKIESRIFST</sequence>
<evidence type="ECO:0000259" key="1">
    <source>
        <dbReference type="Pfam" id="PF13439"/>
    </source>
</evidence>
<dbReference type="Gene3D" id="3.40.50.2000">
    <property type="entry name" value="Glycogen Phosphorylase B"/>
    <property type="match status" value="1"/>
</dbReference>
<organism evidence="2 3">
    <name type="scientific">Prevotella lacticifex</name>
    <dbReference type="NCBI Taxonomy" id="2854755"/>
    <lineage>
        <taxon>Bacteria</taxon>
        <taxon>Pseudomonadati</taxon>
        <taxon>Bacteroidota</taxon>
        <taxon>Bacteroidia</taxon>
        <taxon>Bacteroidales</taxon>
        <taxon>Prevotellaceae</taxon>
        <taxon>Prevotella</taxon>
    </lineage>
</organism>
<comment type="caution">
    <text evidence="2">The sequence shown here is derived from an EMBL/GenBank/DDBJ whole genome shotgun (WGS) entry which is preliminary data.</text>
</comment>